<organism evidence="2">
    <name type="scientific">Perkinsus marinus (strain ATCC 50983 / TXsc)</name>
    <dbReference type="NCBI Taxonomy" id="423536"/>
    <lineage>
        <taxon>Eukaryota</taxon>
        <taxon>Sar</taxon>
        <taxon>Alveolata</taxon>
        <taxon>Perkinsozoa</taxon>
        <taxon>Perkinsea</taxon>
        <taxon>Perkinsida</taxon>
        <taxon>Perkinsidae</taxon>
        <taxon>Perkinsus</taxon>
    </lineage>
</organism>
<name>C5LZY0_PERM5</name>
<evidence type="ECO:0000313" key="1">
    <source>
        <dbReference type="EMBL" id="EEQ97798.1"/>
    </source>
</evidence>
<dbReference type="OrthoDB" id="10528054at2759"/>
<reference evidence="1 2" key="1">
    <citation type="submission" date="2008-07" db="EMBL/GenBank/DDBJ databases">
        <authorList>
            <person name="El-Sayed N."/>
            <person name="Caler E."/>
            <person name="Inman J."/>
            <person name="Amedeo P."/>
            <person name="Hass B."/>
            <person name="Wortman J."/>
        </authorList>
    </citation>
    <scope>NUCLEOTIDE SEQUENCE [LARGE SCALE GENOMIC DNA]</scope>
    <source>
        <strain evidence="2">ATCC 50983 / TXsc</strain>
    </source>
</reference>
<accession>C5LZY0</accession>
<dbReference type="GeneID" id="9037255"/>
<dbReference type="InParanoid" id="C5LZY0"/>
<dbReference type="AlphaFoldDB" id="C5LZY0"/>
<dbReference type="EMBL" id="GG686971">
    <property type="protein sequence ID" value="EEQ97798.1"/>
    <property type="molecule type" value="Genomic_DNA"/>
</dbReference>
<sequence length="148" mass="17130">MPVLNALDTPLEKSEEPLEREVIDAELQRLLETKPAQMSYDEYLKWYVAVKNIQRFYRSPVIEPLMFIDGFTEEDLEKAVGGKTTVNFMVFICHGHYKWMVIVYCSQAEPALDGLVIIYCSDIDMVICGGNSVFVFYEWMVFSFVVEC</sequence>
<proteinExistence type="predicted"/>
<protein>
    <submittedName>
        <fullName evidence="1">Uncharacterized protein</fullName>
    </submittedName>
</protein>
<dbReference type="RefSeq" id="XP_002765081.1">
    <property type="nucleotide sequence ID" value="XM_002765035.1"/>
</dbReference>
<evidence type="ECO:0000313" key="2">
    <source>
        <dbReference type="Proteomes" id="UP000007800"/>
    </source>
</evidence>
<dbReference type="Proteomes" id="UP000007800">
    <property type="component" value="Unassembled WGS sequence"/>
</dbReference>
<gene>
    <name evidence="1" type="ORF">Pmar_PMAR004538</name>
</gene>
<keyword evidence="2" id="KW-1185">Reference proteome</keyword>